<dbReference type="Pfam" id="PF00560">
    <property type="entry name" value="LRR_1"/>
    <property type="match status" value="1"/>
</dbReference>
<evidence type="ECO:0000313" key="13">
    <source>
        <dbReference type="EMBL" id="EEC80259.1"/>
    </source>
</evidence>
<sequence>MAARRRLLLLLALLLCRLAAVLPTSEVEALQGFMAGFAGSNAAFQSWDASAPNPCTWFHVTCGPGNQVIRLDLGNQSLSGELKPDIWQLQALQSLELYGNSISGKIPSELGRDLSHNNLSGIIPTNGSFSHFTPIREIALGSARGISYLHEGCDPKIIHRDVKAANILLDEKLEAVVGDFGLARIMDYKVSHVVTGVMGTLGHIPMEYLTAGRTSDKTDVFGYGIMLFELISGKRGFDLVGLANEENARVHDWESAPSRPRMSTVVTMLEDGIAEHWDAWQRKTIVQASLQGGQGVSEARNDSVANLPPDTLSGPRKDKILQKLRFWFWGICNAKPQATKASKSISHLKSPSRPDAVVAFLAGLGLSAADIAAAVAYDPRLLCAEVDRTLAPRLAELAGLGLSPSQIARLVLVDPARFRRPTVISKLQYYVPLFGSFETLLQALKNNSYLLSSDLEKVVKPNVALLRECGLGACDIAKLCIPLPRLLTTSPERVRDMVAQAENVGVRRGSKMFRHAILAVAYISEEKIAAKMQFLMKTLKWSDAEARIAVSKLPVVLRSSEDKLSRVSEFLISEVGLEPAYIAYRPAMLTYSLERRLMPRHCVLKYLKDNGLIESDKSYYSAVQVTEEVFVEKYISPYEDTAPHLAEDYAAVSSVKIPTRFRLKGPKTGHASAQTA</sequence>
<dbReference type="Gramene" id="BGIOSGA021625-TA">
    <property type="protein sequence ID" value="BGIOSGA021625-PA"/>
    <property type="gene ID" value="BGIOSGA021625"/>
</dbReference>
<dbReference type="AlphaFoldDB" id="B8B482"/>
<evidence type="ECO:0000256" key="9">
    <source>
        <dbReference type="ARBA" id="ARBA00022989"/>
    </source>
</evidence>
<dbReference type="GO" id="GO:0005524">
    <property type="term" value="F:ATP binding"/>
    <property type="evidence" value="ECO:0007669"/>
    <property type="project" value="InterPro"/>
</dbReference>
<evidence type="ECO:0000313" key="14">
    <source>
        <dbReference type="Proteomes" id="UP000007015"/>
    </source>
</evidence>
<feature type="chain" id="PRO_5002865282" description="Protein kinase domain-containing protein" evidence="11">
    <location>
        <begin position="24"/>
        <end position="676"/>
    </location>
</feature>
<dbReference type="InterPro" id="IPR038538">
    <property type="entry name" value="MTERF_sf"/>
</dbReference>
<evidence type="ECO:0000256" key="11">
    <source>
        <dbReference type="SAM" id="SignalP"/>
    </source>
</evidence>
<dbReference type="EMBL" id="CM000131">
    <property type="protein sequence ID" value="EEC80259.1"/>
    <property type="molecule type" value="Genomic_DNA"/>
</dbReference>
<keyword evidence="8" id="KW-0809">Transit peptide</keyword>
<gene>
    <name evidence="13" type="ORF">OsI_22225</name>
</gene>
<comment type="subcellular location">
    <subcellularLocation>
        <location evidence="1">Membrane</location>
    </subcellularLocation>
</comment>
<evidence type="ECO:0000256" key="10">
    <source>
        <dbReference type="ARBA" id="ARBA00023136"/>
    </source>
</evidence>
<dbReference type="InterPro" id="IPR000719">
    <property type="entry name" value="Prot_kinase_dom"/>
</dbReference>
<keyword evidence="4" id="KW-0804">Transcription</keyword>
<dbReference type="Pfam" id="PF02536">
    <property type="entry name" value="mTERF"/>
    <property type="match status" value="1"/>
</dbReference>
<dbReference type="PROSITE" id="PS50011">
    <property type="entry name" value="PROTEIN_KINASE_DOM"/>
    <property type="match status" value="1"/>
</dbReference>
<dbReference type="GO" id="GO:0006353">
    <property type="term" value="P:DNA-templated transcription termination"/>
    <property type="evidence" value="ECO:0007669"/>
    <property type="project" value="UniProtKB-KW"/>
</dbReference>
<dbReference type="GO" id="GO:0004672">
    <property type="term" value="F:protein kinase activity"/>
    <property type="evidence" value="ECO:0007669"/>
    <property type="project" value="InterPro"/>
</dbReference>
<dbReference type="InterPro" id="IPR003690">
    <property type="entry name" value="MTERF"/>
</dbReference>
<dbReference type="Pfam" id="PF08263">
    <property type="entry name" value="LRRNT_2"/>
    <property type="match status" value="1"/>
</dbReference>
<dbReference type="Gene3D" id="1.25.70.10">
    <property type="entry name" value="Transcription termination factor 3, mitochondrial"/>
    <property type="match status" value="1"/>
</dbReference>
<dbReference type="SMART" id="SM00733">
    <property type="entry name" value="Mterf"/>
    <property type="match status" value="4"/>
</dbReference>
<dbReference type="GO" id="GO:0003676">
    <property type="term" value="F:nucleic acid binding"/>
    <property type="evidence" value="ECO:0007669"/>
    <property type="project" value="InterPro"/>
</dbReference>
<keyword evidence="5" id="KW-0433">Leucine-rich repeat</keyword>
<accession>B8B482</accession>
<dbReference type="InterPro" id="IPR001611">
    <property type="entry name" value="Leu-rich_rpt"/>
</dbReference>
<evidence type="ECO:0000256" key="4">
    <source>
        <dbReference type="ARBA" id="ARBA00022472"/>
    </source>
</evidence>
<dbReference type="GO" id="GO:0016020">
    <property type="term" value="C:membrane"/>
    <property type="evidence" value="ECO:0007669"/>
    <property type="project" value="UniProtKB-SubCell"/>
</dbReference>
<organism evidence="13 14">
    <name type="scientific">Oryza sativa subsp. indica</name>
    <name type="common">Rice</name>
    <dbReference type="NCBI Taxonomy" id="39946"/>
    <lineage>
        <taxon>Eukaryota</taxon>
        <taxon>Viridiplantae</taxon>
        <taxon>Streptophyta</taxon>
        <taxon>Embryophyta</taxon>
        <taxon>Tracheophyta</taxon>
        <taxon>Spermatophyta</taxon>
        <taxon>Magnoliopsida</taxon>
        <taxon>Liliopsida</taxon>
        <taxon>Poales</taxon>
        <taxon>Poaceae</taxon>
        <taxon>BOP clade</taxon>
        <taxon>Oryzoideae</taxon>
        <taxon>Oryzeae</taxon>
        <taxon>Oryzinae</taxon>
        <taxon>Oryza</taxon>
        <taxon>Oryza sativa</taxon>
    </lineage>
</organism>
<evidence type="ECO:0000256" key="3">
    <source>
        <dbReference type="ARBA" id="ARBA00008684"/>
    </source>
</evidence>
<evidence type="ECO:0000256" key="2">
    <source>
        <dbReference type="ARBA" id="ARBA00007692"/>
    </source>
</evidence>
<evidence type="ECO:0000256" key="1">
    <source>
        <dbReference type="ARBA" id="ARBA00004370"/>
    </source>
</evidence>
<dbReference type="Gene3D" id="3.80.10.10">
    <property type="entry name" value="Ribonuclease Inhibitor"/>
    <property type="match status" value="1"/>
</dbReference>
<dbReference type="Proteomes" id="UP000007015">
    <property type="component" value="Chromosome 6"/>
</dbReference>
<evidence type="ECO:0000256" key="7">
    <source>
        <dbReference type="ARBA" id="ARBA00022737"/>
    </source>
</evidence>
<protein>
    <recommendedName>
        <fullName evidence="12">Protein kinase domain-containing protein</fullName>
    </recommendedName>
</protein>
<dbReference type="InterPro" id="IPR013210">
    <property type="entry name" value="LRR_N_plant-typ"/>
</dbReference>
<keyword evidence="9" id="KW-1133">Transmembrane helix</keyword>
<dbReference type="PANTHER" id="PTHR13068">
    <property type="entry name" value="CGI-12 PROTEIN-RELATED"/>
    <property type="match status" value="1"/>
</dbReference>
<keyword evidence="6" id="KW-0812">Transmembrane</keyword>
<keyword evidence="7" id="KW-0677">Repeat</keyword>
<keyword evidence="4" id="KW-0805">Transcription regulation</keyword>
<dbReference type="STRING" id="39946.B8B482"/>
<dbReference type="InterPro" id="IPR011009">
    <property type="entry name" value="Kinase-like_dom_sf"/>
</dbReference>
<dbReference type="InterPro" id="IPR032675">
    <property type="entry name" value="LRR_dom_sf"/>
</dbReference>
<dbReference type="Gene3D" id="1.10.510.10">
    <property type="entry name" value="Transferase(Phosphotransferase) domain 1"/>
    <property type="match status" value="1"/>
</dbReference>
<reference evidence="13 14" key="1">
    <citation type="journal article" date="2005" name="PLoS Biol.">
        <title>The genomes of Oryza sativa: a history of duplications.</title>
        <authorList>
            <person name="Yu J."/>
            <person name="Wang J."/>
            <person name="Lin W."/>
            <person name="Li S."/>
            <person name="Li H."/>
            <person name="Zhou J."/>
            <person name="Ni P."/>
            <person name="Dong W."/>
            <person name="Hu S."/>
            <person name="Zeng C."/>
            <person name="Zhang J."/>
            <person name="Zhang Y."/>
            <person name="Li R."/>
            <person name="Xu Z."/>
            <person name="Li S."/>
            <person name="Li X."/>
            <person name="Zheng H."/>
            <person name="Cong L."/>
            <person name="Lin L."/>
            <person name="Yin J."/>
            <person name="Geng J."/>
            <person name="Li G."/>
            <person name="Shi J."/>
            <person name="Liu J."/>
            <person name="Lv H."/>
            <person name="Li J."/>
            <person name="Wang J."/>
            <person name="Deng Y."/>
            <person name="Ran L."/>
            <person name="Shi X."/>
            <person name="Wang X."/>
            <person name="Wu Q."/>
            <person name="Li C."/>
            <person name="Ren X."/>
            <person name="Wang J."/>
            <person name="Wang X."/>
            <person name="Li D."/>
            <person name="Liu D."/>
            <person name="Zhang X."/>
            <person name="Ji Z."/>
            <person name="Zhao W."/>
            <person name="Sun Y."/>
            <person name="Zhang Z."/>
            <person name="Bao J."/>
            <person name="Han Y."/>
            <person name="Dong L."/>
            <person name="Ji J."/>
            <person name="Chen P."/>
            <person name="Wu S."/>
            <person name="Liu J."/>
            <person name="Xiao Y."/>
            <person name="Bu D."/>
            <person name="Tan J."/>
            <person name="Yang L."/>
            <person name="Ye C."/>
            <person name="Zhang J."/>
            <person name="Xu J."/>
            <person name="Zhou Y."/>
            <person name="Yu Y."/>
            <person name="Zhang B."/>
            <person name="Zhuang S."/>
            <person name="Wei H."/>
            <person name="Liu B."/>
            <person name="Lei M."/>
            <person name="Yu H."/>
            <person name="Li Y."/>
            <person name="Xu H."/>
            <person name="Wei S."/>
            <person name="He X."/>
            <person name="Fang L."/>
            <person name="Zhang Z."/>
            <person name="Zhang Y."/>
            <person name="Huang X."/>
            <person name="Su Z."/>
            <person name="Tong W."/>
            <person name="Li J."/>
            <person name="Tong Z."/>
            <person name="Li S."/>
            <person name="Ye J."/>
            <person name="Wang L."/>
            <person name="Fang L."/>
            <person name="Lei T."/>
            <person name="Chen C."/>
            <person name="Chen H."/>
            <person name="Xu Z."/>
            <person name="Li H."/>
            <person name="Huang H."/>
            <person name="Zhang F."/>
            <person name="Xu H."/>
            <person name="Li N."/>
            <person name="Zhao C."/>
            <person name="Li S."/>
            <person name="Dong L."/>
            <person name="Huang Y."/>
            <person name="Li L."/>
            <person name="Xi Y."/>
            <person name="Qi Q."/>
            <person name="Li W."/>
            <person name="Zhang B."/>
            <person name="Hu W."/>
            <person name="Zhang Y."/>
            <person name="Tian X."/>
            <person name="Jiao Y."/>
            <person name="Liang X."/>
            <person name="Jin J."/>
            <person name="Gao L."/>
            <person name="Zheng W."/>
            <person name="Hao B."/>
            <person name="Liu S."/>
            <person name="Wang W."/>
            <person name="Yuan L."/>
            <person name="Cao M."/>
            <person name="McDermott J."/>
            <person name="Samudrala R."/>
            <person name="Wang J."/>
            <person name="Wong G.K."/>
            <person name="Yang H."/>
        </authorList>
    </citation>
    <scope>NUCLEOTIDE SEQUENCE [LARGE SCALE GENOMIC DNA]</scope>
    <source>
        <strain evidence="14">cv. 93-11</strain>
    </source>
</reference>
<dbReference type="SUPFAM" id="SSF56112">
    <property type="entry name" value="Protein kinase-like (PK-like)"/>
    <property type="match status" value="1"/>
</dbReference>
<name>B8B482_ORYSI</name>
<dbReference type="FunFam" id="1.25.70.10:FF:000016">
    <property type="entry name" value="Mitochondrial transcription termination factor-like"/>
    <property type="match status" value="1"/>
</dbReference>
<dbReference type="InterPro" id="IPR008271">
    <property type="entry name" value="Ser/Thr_kinase_AS"/>
</dbReference>
<dbReference type="HOGENOM" id="CLU_406760_0_0_1"/>
<feature type="domain" description="Protein kinase" evidence="12">
    <location>
        <begin position="1"/>
        <end position="328"/>
    </location>
</feature>
<comment type="similarity">
    <text evidence="3">Belongs to the protein kinase superfamily. Ser/Thr protein kinase family.</text>
</comment>
<evidence type="ECO:0000256" key="8">
    <source>
        <dbReference type="ARBA" id="ARBA00022946"/>
    </source>
</evidence>
<keyword evidence="10" id="KW-0472">Membrane</keyword>
<evidence type="ECO:0000256" key="5">
    <source>
        <dbReference type="ARBA" id="ARBA00022614"/>
    </source>
</evidence>
<keyword evidence="14" id="KW-1185">Reference proteome</keyword>
<dbReference type="PROSITE" id="PS00108">
    <property type="entry name" value="PROTEIN_KINASE_ST"/>
    <property type="match status" value="1"/>
</dbReference>
<evidence type="ECO:0000256" key="6">
    <source>
        <dbReference type="ARBA" id="ARBA00022692"/>
    </source>
</evidence>
<dbReference type="SUPFAM" id="SSF52058">
    <property type="entry name" value="L domain-like"/>
    <property type="match status" value="1"/>
</dbReference>
<keyword evidence="11" id="KW-0732">Signal</keyword>
<proteinExistence type="inferred from homology"/>
<keyword evidence="4" id="KW-0806">Transcription termination</keyword>
<dbReference type="PANTHER" id="PTHR13068:SF84">
    <property type="entry name" value="OS06G0225100 PROTEIN"/>
    <property type="match status" value="1"/>
</dbReference>
<comment type="similarity">
    <text evidence="2">Belongs to the mTERF family.</text>
</comment>
<dbReference type="SMART" id="SM00220">
    <property type="entry name" value="S_TKc"/>
    <property type="match status" value="1"/>
</dbReference>
<feature type="signal peptide" evidence="11">
    <location>
        <begin position="1"/>
        <end position="23"/>
    </location>
</feature>
<dbReference type="FunFam" id="1.25.70.10:FF:000001">
    <property type="entry name" value="Mitochondrial transcription termination factor-like"/>
    <property type="match status" value="1"/>
</dbReference>
<evidence type="ECO:0000259" key="12">
    <source>
        <dbReference type="PROSITE" id="PS50011"/>
    </source>
</evidence>
<dbReference type="Pfam" id="PF00069">
    <property type="entry name" value="Pkinase"/>
    <property type="match status" value="1"/>
</dbReference>